<dbReference type="EMBL" id="JACXVP010000012">
    <property type="protein sequence ID" value="KAG5569756.1"/>
    <property type="molecule type" value="Genomic_DNA"/>
</dbReference>
<dbReference type="AlphaFoldDB" id="A0A9J5W385"/>
<keyword evidence="2" id="KW-1185">Reference proteome</keyword>
<comment type="caution">
    <text evidence="1">The sequence shown here is derived from an EMBL/GenBank/DDBJ whole genome shotgun (WGS) entry which is preliminary data.</text>
</comment>
<organism evidence="1 2">
    <name type="scientific">Solanum commersonii</name>
    <name type="common">Commerson's wild potato</name>
    <name type="synonym">Commerson's nightshade</name>
    <dbReference type="NCBI Taxonomy" id="4109"/>
    <lineage>
        <taxon>Eukaryota</taxon>
        <taxon>Viridiplantae</taxon>
        <taxon>Streptophyta</taxon>
        <taxon>Embryophyta</taxon>
        <taxon>Tracheophyta</taxon>
        <taxon>Spermatophyta</taxon>
        <taxon>Magnoliopsida</taxon>
        <taxon>eudicotyledons</taxon>
        <taxon>Gunneridae</taxon>
        <taxon>Pentapetalae</taxon>
        <taxon>asterids</taxon>
        <taxon>lamiids</taxon>
        <taxon>Solanales</taxon>
        <taxon>Solanaceae</taxon>
        <taxon>Solanoideae</taxon>
        <taxon>Solaneae</taxon>
        <taxon>Solanum</taxon>
    </lineage>
</organism>
<accession>A0A9J5W385</accession>
<protein>
    <submittedName>
        <fullName evidence="1">Uncharacterized protein</fullName>
    </submittedName>
</protein>
<reference evidence="1 2" key="1">
    <citation type="submission" date="2020-09" db="EMBL/GenBank/DDBJ databases">
        <title>De no assembly of potato wild relative species, Solanum commersonii.</title>
        <authorList>
            <person name="Cho K."/>
        </authorList>
    </citation>
    <scope>NUCLEOTIDE SEQUENCE [LARGE SCALE GENOMIC DNA]</scope>
    <source>
        <strain evidence="1">LZ3.2</strain>
        <tissue evidence="1">Leaf</tissue>
    </source>
</reference>
<evidence type="ECO:0000313" key="1">
    <source>
        <dbReference type="EMBL" id="KAG5569756.1"/>
    </source>
</evidence>
<evidence type="ECO:0000313" key="2">
    <source>
        <dbReference type="Proteomes" id="UP000824120"/>
    </source>
</evidence>
<sequence>MEEVYSLRNMAYKASWITRRGEWHFWVLCMENHRENVATILVQSANVDLSRLGPYVGRSLNDWEVGRVANLLHALNVFPCTVTSPTNPESEREDQKKAVKKYPLVAYGGPYGRKGMGDVLKERLARGDQDEMS</sequence>
<name>A0A9J5W385_SOLCO</name>
<proteinExistence type="predicted"/>
<dbReference type="Proteomes" id="UP000824120">
    <property type="component" value="Chromosome 12"/>
</dbReference>
<gene>
    <name evidence="1" type="ORF">H5410_059522</name>
</gene>